<feature type="transmembrane region" description="Helical" evidence="1">
    <location>
        <begin position="165"/>
        <end position="188"/>
    </location>
</feature>
<evidence type="ECO:0000256" key="1">
    <source>
        <dbReference type="SAM" id="Phobius"/>
    </source>
</evidence>
<dbReference type="EMBL" id="BGPR01000054">
    <property type="protein sequence ID" value="GBL87632.1"/>
    <property type="molecule type" value="Genomic_DNA"/>
</dbReference>
<gene>
    <name evidence="3" type="ORF">AVEN_165230_1</name>
</gene>
<dbReference type="InterPro" id="IPR058265">
    <property type="entry name" value="DUF7959"/>
</dbReference>
<accession>A0A4Y2B5M8</accession>
<evidence type="ECO:0000313" key="4">
    <source>
        <dbReference type="Proteomes" id="UP000499080"/>
    </source>
</evidence>
<dbReference type="Pfam" id="PF25899">
    <property type="entry name" value="DUF7959"/>
    <property type="match status" value="1"/>
</dbReference>
<proteinExistence type="predicted"/>
<evidence type="ECO:0000313" key="3">
    <source>
        <dbReference type="EMBL" id="GBL87632.1"/>
    </source>
</evidence>
<comment type="caution">
    <text evidence="3">The sequence shown here is derived from an EMBL/GenBank/DDBJ whole genome shotgun (WGS) entry which is preliminary data.</text>
</comment>
<dbReference type="Proteomes" id="UP000499080">
    <property type="component" value="Unassembled WGS sequence"/>
</dbReference>
<keyword evidence="4" id="KW-1185">Reference proteome</keyword>
<keyword evidence="1" id="KW-0472">Membrane</keyword>
<feature type="domain" description="DUF7959" evidence="2">
    <location>
        <begin position="49"/>
        <end position="130"/>
    </location>
</feature>
<dbReference type="AlphaFoldDB" id="A0A4Y2B5M8"/>
<keyword evidence="1" id="KW-1133">Transmembrane helix</keyword>
<dbReference type="OrthoDB" id="6425870at2759"/>
<name>A0A4Y2B5M8_ARAVE</name>
<protein>
    <recommendedName>
        <fullName evidence="2">DUF7959 domain-containing protein</fullName>
    </recommendedName>
</protein>
<keyword evidence="1" id="KW-0812">Transmembrane</keyword>
<reference evidence="3 4" key="1">
    <citation type="journal article" date="2019" name="Sci. Rep.">
        <title>Orb-weaving spider Araneus ventricosus genome elucidates the spidroin gene catalogue.</title>
        <authorList>
            <person name="Kono N."/>
            <person name="Nakamura H."/>
            <person name="Ohtoshi R."/>
            <person name="Moran D.A.P."/>
            <person name="Shinohara A."/>
            <person name="Yoshida Y."/>
            <person name="Fujiwara M."/>
            <person name="Mori M."/>
            <person name="Tomita M."/>
            <person name="Arakawa K."/>
        </authorList>
    </citation>
    <scope>NUCLEOTIDE SEQUENCE [LARGE SCALE GENOMIC DNA]</scope>
</reference>
<sequence>MVVDNFFNFENGEPGDFVYDLSSCYNETLSKHFVLTFPAKEGLKGSEKKISSLIHQSIQNVAEVSSLRVYMSEVLLSKKYMFARFQLLAPPDALYANATSTGESTLDEAVAKLKKSVAENTFNISIIINGTMEYLKPVLEGLNEFSGDLKIETPTTGATYKEGSVIALTIGMLFLGFVLGLVTLNLIVSKKYGVSLFQRKTVTPDPFSNSLGESSM</sequence>
<evidence type="ECO:0000259" key="2">
    <source>
        <dbReference type="Pfam" id="PF25899"/>
    </source>
</evidence>
<organism evidence="3 4">
    <name type="scientific">Araneus ventricosus</name>
    <name type="common">Orbweaver spider</name>
    <name type="synonym">Epeira ventricosa</name>
    <dbReference type="NCBI Taxonomy" id="182803"/>
    <lineage>
        <taxon>Eukaryota</taxon>
        <taxon>Metazoa</taxon>
        <taxon>Ecdysozoa</taxon>
        <taxon>Arthropoda</taxon>
        <taxon>Chelicerata</taxon>
        <taxon>Arachnida</taxon>
        <taxon>Araneae</taxon>
        <taxon>Araneomorphae</taxon>
        <taxon>Entelegynae</taxon>
        <taxon>Araneoidea</taxon>
        <taxon>Araneidae</taxon>
        <taxon>Araneus</taxon>
    </lineage>
</organism>